<dbReference type="STRING" id="3880.G7K5N6"/>
<dbReference type="GO" id="GO:0006887">
    <property type="term" value="P:exocytosis"/>
    <property type="evidence" value="ECO:0000318"/>
    <property type="project" value="GO_Central"/>
</dbReference>
<dbReference type="GO" id="GO:0000145">
    <property type="term" value="C:exocyst"/>
    <property type="evidence" value="ECO:0000318"/>
    <property type="project" value="GO_Central"/>
</dbReference>
<evidence type="ECO:0000256" key="4">
    <source>
        <dbReference type="SAM" id="Phobius"/>
    </source>
</evidence>
<dbReference type="PANTHER" id="PTHR12542">
    <property type="entry name" value="EXOCYST COMPLEX PROTEIN EXO70"/>
    <property type="match status" value="1"/>
</dbReference>
<dbReference type="Proteomes" id="UP000002051">
    <property type="component" value="Chromosome 5"/>
</dbReference>
<evidence type="ECO:0000313" key="6">
    <source>
        <dbReference type="EMBL" id="AES98861.1"/>
    </source>
</evidence>
<feature type="transmembrane region" description="Helical" evidence="4">
    <location>
        <begin position="96"/>
        <end position="117"/>
    </location>
</feature>
<gene>
    <name evidence="6" type="ordered locus">MTR_5g073770</name>
</gene>
<dbReference type="InterPro" id="IPR016159">
    <property type="entry name" value="Cullin_repeat-like_dom_sf"/>
</dbReference>
<comment type="function">
    <text evidence="3">Component of the exocyst complex.</text>
</comment>
<keyword evidence="3" id="KW-0268">Exocytosis</keyword>
<dbReference type="OMA" id="FMDECID"/>
<reference evidence="7" key="3">
    <citation type="submission" date="2015-04" db="UniProtKB">
        <authorList>
            <consortium name="EnsemblPlants"/>
        </authorList>
    </citation>
    <scope>IDENTIFICATION</scope>
    <source>
        <strain evidence="7">cv. Jemalong A17</strain>
    </source>
</reference>
<evidence type="ECO:0000259" key="5">
    <source>
        <dbReference type="Pfam" id="PF03081"/>
    </source>
</evidence>
<dbReference type="EnsemblPlants" id="AES98861">
    <property type="protein sequence ID" value="AES98861"/>
    <property type="gene ID" value="MTR_5g073770"/>
</dbReference>
<keyword evidence="4" id="KW-1133">Transmembrane helix</keyword>
<dbReference type="AlphaFoldDB" id="G7K5N6"/>
<reference evidence="6 8" key="1">
    <citation type="journal article" date="2011" name="Nature">
        <title>The Medicago genome provides insight into the evolution of rhizobial symbioses.</title>
        <authorList>
            <person name="Young N.D."/>
            <person name="Debelle F."/>
            <person name="Oldroyd G.E."/>
            <person name="Geurts R."/>
            <person name="Cannon S.B."/>
            <person name="Udvardi M.K."/>
            <person name="Benedito V.A."/>
            <person name="Mayer K.F."/>
            <person name="Gouzy J."/>
            <person name="Schoof H."/>
            <person name="Van de Peer Y."/>
            <person name="Proost S."/>
            <person name="Cook D.R."/>
            <person name="Meyers B.C."/>
            <person name="Spannagl M."/>
            <person name="Cheung F."/>
            <person name="De Mita S."/>
            <person name="Krishnakumar V."/>
            <person name="Gundlach H."/>
            <person name="Zhou S."/>
            <person name="Mudge J."/>
            <person name="Bharti A.K."/>
            <person name="Murray J.D."/>
            <person name="Naoumkina M.A."/>
            <person name="Rosen B."/>
            <person name="Silverstein K.A."/>
            <person name="Tang H."/>
            <person name="Rombauts S."/>
            <person name="Zhao P.X."/>
            <person name="Zhou P."/>
            <person name="Barbe V."/>
            <person name="Bardou P."/>
            <person name="Bechner M."/>
            <person name="Bellec A."/>
            <person name="Berger A."/>
            <person name="Berges H."/>
            <person name="Bidwell S."/>
            <person name="Bisseling T."/>
            <person name="Choisne N."/>
            <person name="Couloux A."/>
            <person name="Denny R."/>
            <person name="Deshpande S."/>
            <person name="Dai X."/>
            <person name="Doyle J.J."/>
            <person name="Dudez A.M."/>
            <person name="Farmer A.D."/>
            <person name="Fouteau S."/>
            <person name="Franken C."/>
            <person name="Gibelin C."/>
            <person name="Gish J."/>
            <person name="Goldstein S."/>
            <person name="Gonzalez A.J."/>
            <person name="Green P.J."/>
            <person name="Hallab A."/>
            <person name="Hartog M."/>
            <person name="Hua A."/>
            <person name="Humphray S.J."/>
            <person name="Jeong D.H."/>
            <person name="Jing Y."/>
            <person name="Jocker A."/>
            <person name="Kenton S.M."/>
            <person name="Kim D.J."/>
            <person name="Klee K."/>
            <person name="Lai H."/>
            <person name="Lang C."/>
            <person name="Lin S."/>
            <person name="Macmil S.L."/>
            <person name="Magdelenat G."/>
            <person name="Matthews L."/>
            <person name="McCorrison J."/>
            <person name="Monaghan E.L."/>
            <person name="Mun J.H."/>
            <person name="Najar F.Z."/>
            <person name="Nicholson C."/>
            <person name="Noirot C."/>
            <person name="O'Bleness M."/>
            <person name="Paule C.R."/>
            <person name="Poulain J."/>
            <person name="Prion F."/>
            <person name="Qin B."/>
            <person name="Qu C."/>
            <person name="Retzel E.F."/>
            <person name="Riddle C."/>
            <person name="Sallet E."/>
            <person name="Samain S."/>
            <person name="Samson N."/>
            <person name="Sanders I."/>
            <person name="Saurat O."/>
            <person name="Scarpelli C."/>
            <person name="Schiex T."/>
            <person name="Segurens B."/>
            <person name="Severin A.J."/>
            <person name="Sherrier D.J."/>
            <person name="Shi R."/>
            <person name="Sims S."/>
            <person name="Singer S.R."/>
            <person name="Sinharoy S."/>
            <person name="Sterck L."/>
            <person name="Viollet A."/>
            <person name="Wang B.B."/>
            <person name="Wang K."/>
            <person name="Wang M."/>
            <person name="Wang X."/>
            <person name="Warfsmann J."/>
            <person name="Weissenbach J."/>
            <person name="White D.D."/>
            <person name="White J.D."/>
            <person name="Wiley G.B."/>
            <person name="Wincker P."/>
            <person name="Xing Y."/>
            <person name="Yang L."/>
            <person name="Yao Z."/>
            <person name="Ying F."/>
            <person name="Zhai J."/>
            <person name="Zhou L."/>
            <person name="Zuber A."/>
            <person name="Denarie J."/>
            <person name="Dixon R.A."/>
            <person name="May G.D."/>
            <person name="Schwartz D.C."/>
            <person name="Rogers J."/>
            <person name="Quetier F."/>
            <person name="Town C.D."/>
            <person name="Roe B.A."/>
        </authorList>
    </citation>
    <scope>NUCLEOTIDE SEQUENCE [LARGE SCALE GENOMIC DNA]</scope>
    <source>
        <strain evidence="6">A17</strain>
        <strain evidence="7 8">cv. Jemalong A17</strain>
    </source>
</reference>
<evidence type="ECO:0000256" key="3">
    <source>
        <dbReference type="RuleBase" id="RU365026"/>
    </source>
</evidence>
<dbReference type="PaxDb" id="3880-AES98861"/>
<dbReference type="GO" id="GO:0005546">
    <property type="term" value="F:phosphatidylinositol-4,5-bisphosphate binding"/>
    <property type="evidence" value="ECO:0007669"/>
    <property type="project" value="InterPro"/>
</dbReference>
<dbReference type="InterPro" id="IPR004140">
    <property type="entry name" value="Exo70"/>
</dbReference>
<dbReference type="PANTHER" id="PTHR12542:SF96">
    <property type="entry name" value="EXOCYST COMPLEX COMPONENT EXO70B1"/>
    <property type="match status" value="1"/>
</dbReference>
<proteinExistence type="inferred from homology"/>
<evidence type="ECO:0000313" key="7">
    <source>
        <dbReference type="EnsemblPlants" id="AES98861"/>
    </source>
</evidence>
<keyword evidence="4" id="KW-0812">Transmembrane</keyword>
<feature type="transmembrane region" description="Helical" evidence="4">
    <location>
        <begin position="42"/>
        <end position="58"/>
    </location>
</feature>
<accession>G7K5N6</accession>
<keyword evidence="2 3" id="KW-0813">Transport</keyword>
<protein>
    <recommendedName>
        <fullName evidence="3">Exocyst subunit Exo70 family protein</fullName>
    </recommendedName>
</protein>
<reference evidence="6 8" key="2">
    <citation type="journal article" date="2014" name="BMC Genomics">
        <title>An improved genome release (version Mt4.0) for the model legume Medicago truncatula.</title>
        <authorList>
            <person name="Tang H."/>
            <person name="Krishnakumar V."/>
            <person name="Bidwell S."/>
            <person name="Rosen B."/>
            <person name="Chan A."/>
            <person name="Zhou S."/>
            <person name="Gentzbittel L."/>
            <person name="Childs K.L."/>
            <person name="Yandell M."/>
            <person name="Gundlach H."/>
            <person name="Mayer K.F."/>
            <person name="Schwartz D.C."/>
            <person name="Town C.D."/>
        </authorList>
    </citation>
    <scope>GENOME REANNOTATION</scope>
    <source>
        <strain evidence="7 8">cv. Jemalong A17</strain>
    </source>
</reference>
<dbReference type="EMBL" id="CM001221">
    <property type="protein sequence ID" value="AES98861.1"/>
    <property type="molecule type" value="Genomic_DNA"/>
</dbReference>
<keyword evidence="3" id="KW-0653">Protein transport</keyword>
<dbReference type="InterPro" id="IPR046364">
    <property type="entry name" value="Exo70_C"/>
</dbReference>
<comment type="similarity">
    <text evidence="1 3">Belongs to the EXO70 family.</text>
</comment>
<evidence type="ECO:0000313" key="8">
    <source>
        <dbReference type="Proteomes" id="UP000002051"/>
    </source>
</evidence>
<dbReference type="HOGENOM" id="CLU_060021_0_0_1"/>
<name>G7K5N6_MEDTR</name>
<sequence>MAHILIQTWRWMMLPKVWRFVGFASSLVGLKLQHSRSLRFKAHSAFLVLTLTLIYSFFSNKVMNGKPDAYSLISCAAFAIMSLSLIVQLMKIKLQLLILGAGFSYCLIILCSSYSSLDTGENSQYSSELQDGNSVILYVDSLQSPSVNNNISSATSSIDSPQLVISTNVGSMMEQLGTYHVKKYVEEHSQLVVTDPNLTMDAFQPETINDLEEIAKVMCMARFEKDFSDVYNNCRRECLDKCLMHKLFGLQKLSIEDVHNMSRKDLEDKIERWIRTFNVALNVLFSGERRLCDRIFFGFSSAADFSLMEISRESTIQLLNFFDYVSSGSHSPERLFKILEVFETLRDMIPEFASLFCDQYIMSLRNEATTIWKRRGKQLGTYLRSWSI</sequence>
<dbReference type="Pfam" id="PF03081">
    <property type="entry name" value="Exo70_C"/>
    <property type="match status" value="1"/>
</dbReference>
<keyword evidence="8" id="KW-1185">Reference proteome</keyword>
<feature type="domain" description="Exocyst complex subunit Exo70 C-terminal" evidence="5">
    <location>
        <begin position="272"/>
        <end position="378"/>
    </location>
</feature>
<dbReference type="Gene3D" id="1.20.1280.170">
    <property type="entry name" value="Exocyst complex component Exo70"/>
    <property type="match status" value="1"/>
</dbReference>
<dbReference type="SUPFAM" id="SSF74788">
    <property type="entry name" value="Cullin repeat-like"/>
    <property type="match status" value="1"/>
</dbReference>
<evidence type="ECO:0000256" key="2">
    <source>
        <dbReference type="ARBA" id="ARBA00022448"/>
    </source>
</evidence>
<dbReference type="GO" id="GO:0015031">
    <property type="term" value="P:protein transport"/>
    <property type="evidence" value="ECO:0007669"/>
    <property type="project" value="UniProtKB-KW"/>
</dbReference>
<organism evidence="6 8">
    <name type="scientific">Medicago truncatula</name>
    <name type="common">Barrel medic</name>
    <name type="synonym">Medicago tribuloides</name>
    <dbReference type="NCBI Taxonomy" id="3880"/>
    <lineage>
        <taxon>Eukaryota</taxon>
        <taxon>Viridiplantae</taxon>
        <taxon>Streptophyta</taxon>
        <taxon>Embryophyta</taxon>
        <taxon>Tracheophyta</taxon>
        <taxon>Spermatophyta</taxon>
        <taxon>Magnoliopsida</taxon>
        <taxon>eudicotyledons</taxon>
        <taxon>Gunneridae</taxon>
        <taxon>Pentapetalae</taxon>
        <taxon>rosids</taxon>
        <taxon>fabids</taxon>
        <taxon>Fabales</taxon>
        <taxon>Fabaceae</taxon>
        <taxon>Papilionoideae</taxon>
        <taxon>50 kb inversion clade</taxon>
        <taxon>NPAAA clade</taxon>
        <taxon>Hologalegina</taxon>
        <taxon>IRL clade</taxon>
        <taxon>Trifolieae</taxon>
        <taxon>Medicago</taxon>
    </lineage>
</organism>
<keyword evidence="4" id="KW-0472">Membrane</keyword>
<evidence type="ECO:0000256" key="1">
    <source>
        <dbReference type="ARBA" id="ARBA00006756"/>
    </source>
</evidence>
<dbReference type="eggNOG" id="KOG2344">
    <property type="taxonomic scope" value="Eukaryota"/>
</dbReference>
<feature type="transmembrane region" description="Helical" evidence="4">
    <location>
        <begin position="70"/>
        <end position="89"/>
    </location>
</feature>